<accession>A0ABW3FRL4</accession>
<dbReference type="Proteomes" id="UP001597018">
    <property type="component" value="Unassembled WGS sequence"/>
</dbReference>
<dbReference type="EMBL" id="JBHTIW010000004">
    <property type="protein sequence ID" value="MFD0919875.1"/>
    <property type="molecule type" value="Genomic_DNA"/>
</dbReference>
<comment type="caution">
    <text evidence="1">The sequence shown here is derived from an EMBL/GenBank/DDBJ whole genome shotgun (WGS) entry which is preliminary data.</text>
</comment>
<evidence type="ECO:0000313" key="2">
    <source>
        <dbReference type="Proteomes" id="UP001597018"/>
    </source>
</evidence>
<evidence type="ECO:0000313" key="1">
    <source>
        <dbReference type="EMBL" id="MFD0919875.1"/>
    </source>
</evidence>
<reference evidence="2" key="1">
    <citation type="journal article" date="2019" name="Int. J. Syst. Evol. Microbiol.">
        <title>The Global Catalogue of Microorganisms (GCM) 10K type strain sequencing project: providing services to taxonomists for standard genome sequencing and annotation.</title>
        <authorList>
            <consortium name="The Broad Institute Genomics Platform"/>
            <consortium name="The Broad Institute Genome Sequencing Center for Infectious Disease"/>
            <person name="Wu L."/>
            <person name="Ma J."/>
        </authorList>
    </citation>
    <scope>NUCLEOTIDE SEQUENCE [LARGE SCALE GENOMIC DNA]</scope>
    <source>
        <strain evidence="2">CCUG 56401</strain>
    </source>
</reference>
<gene>
    <name evidence="1" type="ORF">ACFQ16_08970</name>
</gene>
<dbReference type="RefSeq" id="WP_263251903.1">
    <property type="nucleotide sequence ID" value="NZ_BAABLT010000052.1"/>
</dbReference>
<sequence length="102" mass="10840">MTSQGEEPVDRVVRAVREHPSVVRLDAGRYGDIASHLPGRRVDGVRLTEGDAPVEVGVVLRLDRPLPEIVADLRIRVAGVVGDRPVDVTVSDVVTDEPGGAG</sequence>
<keyword evidence="2" id="KW-1185">Reference proteome</keyword>
<name>A0ABW3FRL4_9PSEU</name>
<evidence type="ECO:0008006" key="3">
    <source>
        <dbReference type="Google" id="ProtNLM"/>
    </source>
</evidence>
<proteinExistence type="predicted"/>
<protein>
    <recommendedName>
        <fullName evidence="3">Asp23/Gls24 family envelope stress response protein</fullName>
    </recommendedName>
</protein>
<organism evidence="1 2">
    <name type="scientific">Saccharopolyspora rosea</name>
    <dbReference type="NCBI Taxonomy" id="524884"/>
    <lineage>
        <taxon>Bacteria</taxon>
        <taxon>Bacillati</taxon>
        <taxon>Actinomycetota</taxon>
        <taxon>Actinomycetes</taxon>
        <taxon>Pseudonocardiales</taxon>
        <taxon>Pseudonocardiaceae</taxon>
        <taxon>Saccharopolyspora</taxon>
    </lineage>
</organism>